<name>A0A4U6UHW0_SETVI</name>
<keyword evidence="2" id="KW-1185">Reference proteome</keyword>
<sequence length="164" mass="17861">MDWNGAVPSQFSLRWLMDSRDGAIPQQEYSFEMLHRLIPNFSLLASLSHRCSSGGCRLPAPPPAGSLQPGREARPSSSAAAVGFAGGACEPWGGGRPPARRTAKASSKQGCGATAHLRRRGLAYGTSRLNGRGWTGRCAWQRRVLDGDKTWQNFLFLLHNPMKK</sequence>
<accession>A0A4U6UHW0</accession>
<proteinExistence type="predicted"/>
<dbReference type="Gramene" id="TKW10067">
    <property type="protein sequence ID" value="TKW10067"/>
    <property type="gene ID" value="SEVIR_6G097600v2"/>
</dbReference>
<dbReference type="AlphaFoldDB" id="A0A4U6UHW0"/>
<organism evidence="1 2">
    <name type="scientific">Setaria viridis</name>
    <name type="common">Green bristlegrass</name>
    <name type="synonym">Setaria italica subsp. viridis</name>
    <dbReference type="NCBI Taxonomy" id="4556"/>
    <lineage>
        <taxon>Eukaryota</taxon>
        <taxon>Viridiplantae</taxon>
        <taxon>Streptophyta</taxon>
        <taxon>Embryophyta</taxon>
        <taxon>Tracheophyta</taxon>
        <taxon>Spermatophyta</taxon>
        <taxon>Magnoliopsida</taxon>
        <taxon>Liliopsida</taxon>
        <taxon>Poales</taxon>
        <taxon>Poaceae</taxon>
        <taxon>PACMAD clade</taxon>
        <taxon>Panicoideae</taxon>
        <taxon>Panicodae</taxon>
        <taxon>Paniceae</taxon>
        <taxon>Cenchrinae</taxon>
        <taxon>Setaria</taxon>
    </lineage>
</organism>
<dbReference type="Proteomes" id="UP000298652">
    <property type="component" value="Chromosome 6"/>
</dbReference>
<evidence type="ECO:0000313" key="2">
    <source>
        <dbReference type="Proteomes" id="UP000298652"/>
    </source>
</evidence>
<protein>
    <submittedName>
        <fullName evidence="1">Uncharacterized protein</fullName>
    </submittedName>
</protein>
<dbReference type="EMBL" id="CM016557">
    <property type="protein sequence ID" value="TKW10067.1"/>
    <property type="molecule type" value="Genomic_DNA"/>
</dbReference>
<reference evidence="1" key="1">
    <citation type="submission" date="2019-03" db="EMBL/GenBank/DDBJ databases">
        <title>WGS assembly of Setaria viridis.</title>
        <authorList>
            <person name="Huang P."/>
            <person name="Jenkins J."/>
            <person name="Grimwood J."/>
            <person name="Barry K."/>
            <person name="Healey A."/>
            <person name="Mamidi S."/>
            <person name="Sreedasyam A."/>
            <person name="Shu S."/>
            <person name="Feldman M."/>
            <person name="Wu J."/>
            <person name="Yu Y."/>
            <person name="Chen C."/>
            <person name="Johnson J."/>
            <person name="Rokhsar D."/>
            <person name="Baxter I."/>
            <person name="Schmutz J."/>
            <person name="Brutnell T."/>
            <person name="Kellogg E."/>
        </authorList>
    </citation>
    <scope>NUCLEOTIDE SEQUENCE [LARGE SCALE GENOMIC DNA]</scope>
</reference>
<evidence type="ECO:0000313" key="1">
    <source>
        <dbReference type="EMBL" id="TKW10067.1"/>
    </source>
</evidence>
<gene>
    <name evidence="1" type="ORF">SEVIR_6G097600v2</name>
</gene>